<evidence type="ECO:0000313" key="4">
    <source>
        <dbReference type="EMBL" id="SFA93404.1"/>
    </source>
</evidence>
<dbReference type="PROSITE" id="PS51318">
    <property type="entry name" value="TAT"/>
    <property type="match status" value="1"/>
</dbReference>
<reference evidence="5" key="1">
    <citation type="submission" date="2016-10" db="EMBL/GenBank/DDBJ databases">
        <authorList>
            <person name="Varghese N."/>
            <person name="Submissions S."/>
        </authorList>
    </citation>
    <scope>NUCLEOTIDE SEQUENCE [LARGE SCALE GENOMIC DNA]</scope>
    <source>
        <strain evidence="5">CGMCC 4.3568</strain>
    </source>
</reference>
<feature type="domain" description="Phospholipase D N-terminal" evidence="3">
    <location>
        <begin position="44"/>
        <end position="140"/>
    </location>
</feature>
<evidence type="ECO:0000313" key="5">
    <source>
        <dbReference type="Proteomes" id="UP000243799"/>
    </source>
</evidence>
<dbReference type="InterPro" id="IPR018946">
    <property type="entry name" value="PhoD-like_MPP"/>
</dbReference>
<dbReference type="Pfam" id="PF09423">
    <property type="entry name" value="PhoD"/>
    <property type="match status" value="1"/>
</dbReference>
<dbReference type="InterPro" id="IPR029052">
    <property type="entry name" value="Metallo-depent_PP-like"/>
</dbReference>
<gene>
    <name evidence="4" type="ORF">SAMN05216266_102297</name>
</gene>
<dbReference type="Proteomes" id="UP000243799">
    <property type="component" value="Unassembled WGS sequence"/>
</dbReference>
<keyword evidence="1" id="KW-0732">Signal</keyword>
<name>A0A1I0WXU8_9PSEU</name>
<dbReference type="InterPro" id="IPR032093">
    <property type="entry name" value="PhoD_N"/>
</dbReference>
<dbReference type="InterPro" id="IPR006311">
    <property type="entry name" value="TAT_signal"/>
</dbReference>
<feature type="signal peptide" evidence="1">
    <location>
        <begin position="1"/>
        <end position="24"/>
    </location>
</feature>
<evidence type="ECO:0000256" key="1">
    <source>
        <dbReference type="SAM" id="SignalP"/>
    </source>
</evidence>
<sequence length="509" mass="56658">MPTVNRRLFLVTGLAGAAAGGALAVPGLAAAGAGTAALRYPFHLGVASGDPRPDRVVLWTRLAQAPLDLDGGMGTQNVPVEWQLATDEAFTDIVASGTETAIATEGHSVHAEPTGLTPGARYFYRFRTGAHVSSVGRTRTAPAEGSTPAKLKFAFASCAHFEEGWYHAFRHLAQGDPDVVLFLGDYMYENNSGHSDVVRGYLDLDEVDKLDEHRLRYAQHKLDPDLQRAHAAAPWLAVFDDHELENNWWGVNFDQQYRKQNAFQAFWENMPLPRSMKPVNSAIPLYRTITWGTLARFHMMDTRQYRWKQAPNNNNTNCTELRRTDRTLTGATQERWLLDSLTSRTSGWDFLGQQVFFAQRDGDGKGSTCDVSEDAWDGYPANRDRIVQGWIDRKVRNPVVLTGDVHRHWACDLRKNYNDHSAPLVGTELVTTSITSRGSTTPPAYPERNPHVHYVGHQRGFVRATVTPQQLTAEFMGVSSVLVRDPAKSTLSVVKRFHVEDGRPGLRPG</sequence>
<dbReference type="EMBL" id="FOKG01000002">
    <property type="protein sequence ID" value="SFA93404.1"/>
    <property type="molecule type" value="Genomic_DNA"/>
</dbReference>
<dbReference type="CDD" id="cd07389">
    <property type="entry name" value="MPP_PhoD"/>
    <property type="match status" value="1"/>
</dbReference>
<organism evidence="4 5">
    <name type="scientific">Amycolatopsis marina</name>
    <dbReference type="NCBI Taxonomy" id="490629"/>
    <lineage>
        <taxon>Bacteria</taxon>
        <taxon>Bacillati</taxon>
        <taxon>Actinomycetota</taxon>
        <taxon>Actinomycetes</taxon>
        <taxon>Pseudonocardiales</taxon>
        <taxon>Pseudonocardiaceae</taxon>
        <taxon>Amycolatopsis</taxon>
    </lineage>
</organism>
<evidence type="ECO:0000259" key="2">
    <source>
        <dbReference type="Pfam" id="PF09423"/>
    </source>
</evidence>
<dbReference type="PANTHER" id="PTHR43606:SF2">
    <property type="entry name" value="ALKALINE PHOSPHATASE FAMILY PROTEIN (AFU_ORTHOLOGUE AFUA_5G03860)"/>
    <property type="match status" value="1"/>
</dbReference>
<protein>
    <submittedName>
        <fullName evidence="4">Alkaline phosphatase D</fullName>
    </submittedName>
</protein>
<dbReference type="InterPro" id="IPR052900">
    <property type="entry name" value="Phospholipid_Metab_Enz"/>
</dbReference>
<dbReference type="Gene3D" id="2.60.40.380">
    <property type="entry name" value="Purple acid phosphatase-like, N-terminal"/>
    <property type="match status" value="1"/>
</dbReference>
<dbReference type="PANTHER" id="PTHR43606">
    <property type="entry name" value="PHOSPHATASE, PUTATIVE (AFU_ORTHOLOGUE AFUA_6G08710)-RELATED"/>
    <property type="match status" value="1"/>
</dbReference>
<feature type="chain" id="PRO_5017345175" evidence="1">
    <location>
        <begin position="25"/>
        <end position="509"/>
    </location>
</feature>
<dbReference type="AlphaFoldDB" id="A0A1I0WXU8"/>
<feature type="domain" description="PhoD-like phosphatase metallophosphatase" evidence="2">
    <location>
        <begin position="153"/>
        <end position="475"/>
    </location>
</feature>
<dbReference type="STRING" id="490629.SAMN05216266_102297"/>
<accession>A0A1I0WXU8</accession>
<evidence type="ECO:0000259" key="3">
    <source>
        <dbReference type="Pfam" id="PF16655"/>
    </source>
</evidence>
<keyword evidence="5" id="KW-1185">Reference proteome</keyword>
<proteinExistence type="predicted"/>
<dbReference type="Pfam" id="PF16655">
    <property type="entry name" value="PhoD_N"/>
    <property type="match status" value="1"/>
</dbReference>
<dbReference type="OrthoDB" id="327733at2"/>
<dbReference type="RefSeq" id="WP_091670526.1">
    <property type="nucleotide sequence ID" value="NZ_FOKG01000002.1"/>
</dbReference>
<dbReference type="InterPro" id="IPR038607">
    <property type="entry name" value="PhoD-like_sf"/>
</dbReference>
<dbReference type="Gene3D" id="3.60.21.70">
    <property type="entry name" value="PhoD-like phosphatase"/>
    <property type="match status" value="1"/>
</dbReference>
<dbReference type="SUPFAM" id="SSF56300">
    <property type="entry name" value="Metallo-dependent phosphatases"/>
    <property type="match status" value="1"/>
</dbReference>